<reference evidence="3" key="1">
    <citation type="journal article" date="2019" name="Int. J. Syst. Evol. Microbiol.">
        <title>The Global Catalogue of Microorganisms (GCM) 10K type strain sequencing project: providing services to taxonomists for standard genome sequencing and annotation.</title>
        <authorList>
            <consortium name="The Broad Institute Genomics Platform"/>
            <consortium name="The Broad Institute Genome Sequencing Center for Infectious Disease"/>
            <person name="Wu L."/>
            <person name="Ma J."/>
        </authorList>
    </citation>
    <scope>NUCLEOTIDE SEQUENCE [LARGE SCALE GENOMIC DNA]</scope>
    <source>
        <strain evidence="3">CCM 7941</strain>
    </source>
</reference>
<evidence type="ECO:0000256" key="1">
    <source>
        <dbReference type="SAM" id="MobiDB-lite"/>
    </source>
</evidence>
<dbReference type="Gene3D" id="3.30.1540.10">
    <property type="entry name" value="formyl-coa transferase, domain 3"/>
    <property type="match status" value="1"/>
</dbReference>
<evidence type="ECO:0000313" key="3">
    <source>
        <dbReference type="Proteomes" id="UP001595536"/>
    </source>
</evidence>
<dbReference type="RefSeq" id="WP_376829891.1">
    <property type="nucleotide sequence ID" value="NZ_JBHLWR010000006.1"/>
</dbReference>
<dbReference type="GO" id="GO:0016740">
    <property type="term" value="F:transferase activity"/>
    <property type="evidence" value="ECO:0007669"/>
    <property type="project" value="UniProtKB-KW"/>
</dbReference>
<dbReference type="PANTHER" id="PTHR48228">
    <property type="entry name" value="SUCCINYL-COA--D-CITRAMALATE COA-TRANSFERASE"/>
    <property type="match status" value="1"/>
</dbReference>
<name>A0ABV7LC74_9HYPH</name>
<organism evidence="2 3">
    <name type="scientific">Camelimonas abortus</name>
    <dbReference type="NCBI Taxonomy" id="1017184"/>
    <lineage>
        <taxon>Bacteria</taxon>
        <taxon>Pseudomonadati</taxon>
        <taxon>Pseudomonadota</taxon>
        <taxon>Alphaproteobacteria</taxon>
        <taxon>Hyphomicrobiales</taxon>
        <taxon>Chelatococcaceae</taxon>
        <taxon>Camelimonas</taxon>
    </lineage>
</organism>
<dbReference type="Proteomes" id="UP001595536">
    <property type="component" value="Unassembled WGS sequence"/>
</dbReference>
<dbReference type="PANTHER" id="PTHR48228:SF5">
    <property type="entry name" value="ALPHA-METHYLACYL-COA RACEMASE"/>
    <property type="match status" value="1"/>
</dbReference>
<protein>
    <submittedName>
        <fullName evidence="2">CaiB/BaiF CoA transferase family protein</fullName>
    </submittedName>
</protein>
<gene>
    <name evidence="2" type="ORF">ACFOEX_02035</name>
</gene>
<dbReference type="Gene3D" id="3.40.50.10540">
    <property type="entry name" value="Crotonobetainyl-coa:carnitine coa-transferase, domain 1"/>
    <property type="match status" value="1"/>
</dbReference>
<dbReference type="InterPro" id="IPR044855">
    <property type="entry name" value="CoA-Trfase_III_dom3_sf"/>
</dbReference>
<accession>A0ABV7LC74</accession>
<dbReference type="InterPro" id="IPR003673">
    <property type="entry name" value="CoA-Trfase_fam_III"/>
</dbReference>
<proteinExistence type="predicted"/>
<dbReference type="InterPro" id="IPR023606">
    <property type="entry name" value="CoA-Trfase_III_dom_1_sf"/>
</dbReference>
<evidence type="ECO:0000313" key="2">
    <source>
        <dbReference type="EMBL" id="MFC3265139.1"/>
    </source>
</evidence>
<dbReference type="SUPFAM" id="SSF89796">
    <property type="entry name" value="CoA-transferase family III (CaiB/BaiF)"/>
    <property type="match status" value="1"/>
</dbReference>
<dbReference type="Pfam" id="PF02515">
    <property type="entry name" value="CoA_transf_3"/>
    <property type="match status" value="1"/>
</dbReference>
<sequence length="383" mass="41082">MSGPLAGLRVVEMAGIGPAPMAAMLLADLGATVIRIERQAPSGLGVPRPPKYNLLNRNRHSASFDLKSREGIEATLELVEKADALIEGFRPGTMERLGLGPDVCLARNPKLVYGRMTGWGQEGPLAKVAGHDMNYLGLTGALAHIGRRDQLPTPPLNLVADYGGGALYLAFGIVSAVLHAHKTGEGQVIDAAMVDGAASLMLSAYGLHEAGLYSDRRGDNILDSGAPWYDVYECADGGLIAVAPIEQKFRDEFYRILGVDRASLGDDDDKANWPKVREVIATRIREKTRAEWEKAFEGSDACVSPVLTMAEAPNHPHMVARGTFIEIDGVRQPGPAPRFSRTVPDKPKGPELPGEGTEAALAEWGFPPERIADLKARGIVGNR</sequence>
<keyword evidence="3" id="KW-1185">Reference proteome</keyword>
<keyword evidence="2" id="KW-0808">Transferase</keyword>
<comment type="caution">
    <text evidence="2">The sequence shown here is derived from an EMBL/GenBank/DDBJ whole genome shotgun (WGS) entry which is preliminary data.</text>
</comment>
<dbReference type="InterPro" id="IPR050509">
    <property type="entry name" value="CoA-transferase_III"/>
</dbReference>
<feature type="region of interest" description="Disordered" evidence="1">
    <location>
        <begin position="333"/>
        <end position="356"/>
    </location>
</feature>
<dbReference type="EMBL" id="JBHRUV010000013">
    <property type="protein sequence ID" value="MFC3265139.1"/>
    <property type="molecule type" value="Genomic_DNA"/>
</dbReference>